<gene>
    <name evidence="1" type="ORF">E2562_004566</name>
</gene>
<protein>
    <submittedName>
        <fullName evidence="1">Uncharacterized protein</fullName>
    </submittedName>
</protein>
<keyword evidence="2" id="KW-1185">Reference proteome</keyword>
<organism evidence="1 2">
    <name type="scientific">Oryza meyeriana var. granulata</name>
    <dbReference type="NCBI Taxonomy" id="110450"/>
    <lineage>
        <taxon>Eukaryota</taxon>
        <taxon>Viridiplantae</taxon>
        <taxon>Streptophyta</taxon>
        <taxon>Embryophyta</taxon>
        <taxon>Tracheophyta</taxon>
        <taxon>Spermatophyta</taxon>
        <taxon>Magnoliopsida</taxon>
        <taxon>Liliopsida</taxon>
        <taxon>Poales</taxon>
        <taxon>Poaceae</taxon>
        <taxon>BOP clade</taxon>
        <taxon>Oryzoideae</taxon>
        <taxon>Oryzeae</taxon>
        <taxon>Oryzinae</taxon>
        <taxon>Oryza</taxon>
        <taxon>Oryza meyeriana</taxon>
    </lineage>
</organism>
<evidence type="ECO:0000313" key="1">
    <source>
        <dbReference type="EMBL" id="KAF0931439.1"/>
    </source>
</evidence>
<comment type="caution">
    <text evidence="1">The sequence shown here is derived from an EMBL/GenBank/DDBJ whole genome shotgun (WGS) entry which is preliminary data.</text>
</comment>
<dbReference type="EMBL" id="SPHZ02000001">
    <property type="protein sequence ID" value="KAF0931439.1"/>
    <property type="molecule type" value="Genomic_DNA"/>
</dbReference>
<dbReference type="Proteomes" id="UP000479710">
    <property type="component" value="Unassembled WGS sequence"/>
</dbReference>
<reference evidence="1 2" key="1">
    <citation type="submission" date="2019-11" db="EMBL/GenBank/DDBJ databases">
        <title>Whole genome sequence of Oryza granulata.</title>
        <authorList>
            <person name="Li W."/>
        </authorList>
    </citation>
    <scope>NUCLEOTIDE SEQUENCE [LARGE SCALE GENOMIC DNA]</scope>
    <source>
        <strain evidence="2">cv. Menghai</strain>
        <tissue evidence="1">Leaf</tissue>
    </source>
</reference>
<proteinExistence type="predicted"/>
<name>A0A6G1F3M3_9ORYZ</name>
<accession>A0A6G1F3M3</accession>
<dbReference type="OrthoDB" id="695687at2759"/>
<evidence type="ECO:0000313" key="2">
    <source>
        <dbReference type="Proteomes" id="UP000479710"/>
    </source>
</evidence>
<dbReference type="AlphaFoldDB" id="A0A6G1F3M3"/>
<sequence length="138" mass="15127">MKQWSLGPIASVMAATKQCKNLTVWYVLDSLASDTEVPDSQFAVAIAERDDSQVAAGGVIVGALQADDEAIHALVHLASIREFVFETDKAAHEVANLMLPIMLPCLYGEHDEDVLDAARTLLWTRHGYVHGHFKNNRG</sequence>